<dbReference type="Proteomes" id="UP001152320">
    <property type="component" value="Chromosome 1"/>
</dbReference>
<evidence type="ECO:0000313" key="3">
    <source>
        <dbReference type="Proteomes" id="UP001152320"/>
    </source>
</evidence>
<accession>A0A9Q1CSW0</accession>
<evidence type="ECO:0000256" key="1">
    <source>
        <dbReference type="SAM" id="MobiDB-lite"/>
    </source>
</evidence>
<dbReference type="EMBL" id="JAIZAY010000001">
    <property type="protein sequence ID" value="KAJ8050318.1"/>
    <property type="molecule type" value="Genomic_DNA"/>
</dbReference>
<feature type="region of interest" description="Disordered" evidence="1">
    <location>
        <begin position="159"/>
        <end position="204"/>
    </location>
</feature>
<dbReference type="AlphaFoldDB" id="A0A9Q1CSW0"/>
<comment type="caution">
    <text evidence="2">The sequence shown here is derived from an EMBL/GenBank/DDBJ whole genome shotgun (WGS) entry which is preliminary data.</text>
</comment>
<gene>
    <name evidence="2" type="ORF">HOLleu_03473</name>
</gene>
<dbReference type="OrthoDB" id="10487892at2759"/>
<sequence length="701" mass="80686">MHFVVGIPDVESVHDKAVREVIAAQLDSYDGGEKKMDKRLKVLTIYKDTVASQKNFHEWFRGCILSTCETQSLFYDDLYTIIGRYTCPKYSKVSRLGIPGLGTKRSSALITLFRLTDDQQKLLQDNARRQIIAGGFGTGKTLLLIEEAIKLVIGQNTDDKERNTKQRCGRKGKRKPQAKESGILSTNNTDRHPEMDANGSSTEMDHTLKNETQTQHEEIASKNPMKDHINPSFCFILSCSNVGENGFVFNDPDLLVEQLENHLRDRVRVRKEGIKDHIEIYKLDEVIQRSFPEEKSSQSNIACEMLTVDVLTKVIRDLVESKAGYTCHIMLDEFPSINLVNAFDWRSLQKLYDEYPQMRLWIALSAEGNMQTYLSCDSTLAIQKTLGVPRDFAFGFLQESKRMTPNVYKLMERTQEYEGKTKREHFRCGIEIEDHIPMWIPMPRCSCDGIERGFFECTCMCDRLKISLREIFKRISHFGNDNVFILLHIVMFESLREKLVDIWTKALREIKVGCRVEIPKLEHFSFTIDGDESNKNHSVNDSKQVTLIHNRYFHGCEGKVMVVFPPLGGPQFQPHQEGLSLAIPFDNVVARTVSRLFIVTPTEMGMIQYSKELCRYIEYERSQETNPAKNDKWDKFLSIFRHRKNLPSYLMKMEREGVLVKCPVGDLVVDDDESVPVVDTMQSLSITEAPITKWYMTPSQK</sequence>
<proteinExistence type="predicted"/>
<organism evidence="2 3">
    <name type="scientific">Holothuria leucospilota</name>
    <name type="common">Black long sea cucumber</name>
    <name type="synonym">Mertensiothuria leucospilota</name>
    <dbReference type="NCBI Taxonomy" id="206669"/>
    <lineage>
        <taxon>Eukaryota</taxon>
        <taxon>Metazoa</taxon>
        <taxon>Echinodermata</taxon>
        <taxon>Eleutherozoa</taxon>
        <taxon>Echinozoa</taxon>
        <taxon>Holothuroidea</taxon>
        <taxon>Aspidochirotacea</taxon>
        <taxon>Aspidochirotida</taxon>
        <taxon>Holothuriidae</taxon>
        <taxon>Holothuria</taxon>
    </lineage>
</organism>
<protein>
    <submittedName>
        <fullName evidence="2">Uncharacterized protein</fullName>
    </submittedName>
</protein>
<keyword evidence="3" id="KW-1185">Reference proteome</keyword>
<dbReference type="Gene3D" id="3.40.50.300">
    <property type="entry name" value="P-loop containing nucleotide triphosphate hydrolases"/>
    <property type="match status" value="1"/>
</dbReference>
<evidence type="ECO:0000313" key="2">
    <source>
        <dbReference type="EMBL" id="KAJ8050318.1"/>
    </source>
</evidence>
<reference evidence="2" key="1">
    <citation type="submission" date="2021-10" db="EMBL/GenBank/DDBJ databases">
        <title>Tropical sea cucumber genome reveals ecological adaptation and Cuvierian tubules defense mechanism.</title>
        <authorList>
            <person name="Chen T."/>
        </authorList>
    </citation>
    <scope>NUCLEOTIDE SEQUENCE</scope>
    <source>
        <strain evidence="2">Nanhai2018</strain>
        <tissue evidence="2">Muscle</tissue>
    </source>
</reference>
<name>A0A9Q1CSW0_HOLLE</name>
<feature type="compositionally biased region" description="Basic residues" evidence="1">
    <location>
        <begin position="165"/>
        <end position="176"/>
    </location>
</feature>
<dbReference type="InterPro" id="IPR027417">
    <property type="entry name" value="P-loop_NTPase"/>
</dbReference>